<accession>A0A3Q2QVT9</accession>
<feature type="region of interest" description="Disordered" evidence="17">
    <location>
        <begin position="603"/>
        <end position="628"/>
    </location>
</feature>
<evidence type="ECO:0000256" key="7">
    <source>
        <dbReference type="ARBA" id="ARBA00022833"/>
    </source>
</evidence>
<keyword evidence="10 12" id="KW-0804">Transcription</keyword>
<evidence type="ECO:0000256" key="13">
    <source>
        <dbReference type="PIRSR" id="PIRSR037911-1"/>
    </source>
</evidence>
<proteinExistence type="inferred from homology"/>
<dbReference type="InterPro" id="IPR023696">
    <property type="entry name" value="Ureohydrolase_dom_sf"/>
</dbReference>
<evidence type="ECO:0000256" key="9">
    <source>
        <dbReference type="ARBA" id="ARBA00023015"/>
    </source>
</evidence>
<feature type="compositionally biased region" description="Low complexity" evidence="17">
    <location>
        <begin position="281"/>
        <end position="303"/>
    </location>
</feature>
<sequence length="1048" mass="115104">MRQERRGHCFQRPPDILSRRGGQMLQHMDINSALPLRLPPAAIPMDLRGVVAASVREQQLQQELLSLKQKQQIQRQILIAEFQRQHEQLSRQHEAQLQEHIKQQQELLALKHQQELLEHQRKMENHRLEQELEKQQREQKLQLLKNKERGQESAVASTEVKMRLQEFVLNKKKALAQRSLNQGGLPNDAPYWYRKTQHSSLDQSSPPQTGVSTYNHPVLGVYNPRDDFPLRKTASEPNLKLRSRLKQKVSERRSSPLLRRRDSPIATAKKRSLDMADSACSSAPGSGPSSPNNSSNNIPNENGITVSVSNSMEASLAQRLCGGAEQGSINQLSLYTSPSLPNITLGLPATATATAQDGGLQPALSLSPPFLSGGHLSPYLGDAGSGGHGAHSPLLQHMVLMEQSPAQSPLVTGEGQGLLHSVSGMSMSSASIAKLQRQHRPLGRTQSAPLPQGTAAQAHAQALALQQLVVQQQHQQFLEKHKQQFQQQQQLHLNKVTAGGASSLRCPARKSHTEEELREHQDAGALPPGVTIKQEPPDPQELQEEALQQHRERERDRERQAEQELLFRQQALLLEQQRIHQLRNYQASMEAAGLSVSFPGHRPLSRAQSSPASASSFPISVPAQEPPVKPRFTTGLVYDSLMQKHQCMCGNTNSHPEHAGRIQSIWSRLQETGLRAQCECIRGRKATLEELQTVHSEAHVLLYGTNPLRQKLDCSVTPMFVRLPCGGVGVDSDTIWNEVHSSSAARLAVGSVVELVFKVATGELKNGFAVVRPPGHHAEESTPMGFCYFNSVAIAAKLLQQRLSVSKILIVDWDVHHGNGTQQAFYDDPNILYVSIHRYDDGNFFPGSGAPDEVGSGPGVGFNVNVAFTGGLDPPMGDVEYLAAFRSVVMPIADEFAPDIVLVSSGFDAVEGHPPPLGGYTLTSKCFGYLTRQLMTLAGGRVVLALEGGHDLTAICDASEACVAALLGQELDPLPKAILEQRPNPNAVSSLEKVIETHSKYWRSVHRYSSRLGLSLLEAKRGDSEEAEAVSAMASLSVEEPMEEEAPL</sequence>
<feature type="compositionally biased region" description="Basic and acidic residues" evidence="17">
    <location>
        <begin position="547"/>
        <end position="561"/>
    </location>
</feature>
<feature type="compositionally biased region" description="Polar residues" evidence="17">
    <location>
        <begin position="198"/>
        <end position="215"/>
    </location>
</feature>
<keyword evidence="5 14" id="KW-0479">Metal-binding</keyword>
<feature type="compositionally biased region" description="Basic and acidic residues" evidence="17">
    <location>
        <begin position="224"/>
        <end position="234"/>
    </location>
</feature>
<organism evidence="20 21">
    <name type="scientific">Fundulus heteroclitus</name>
    <name type="common">Killifish</name>
    <name type="synonym">Mummichog</name>
    <dbReference type="NCBI Taxonomy" id="8078"/>
    <lineage>
        <taxon>Eukaryota</taxon>
        <taxon>Metazoa</taxon>
        <taxon>Chordata</taxon>
        <taxon>Craniata</taxon>
        <taxon>Vertebrata</taxon>
        <taxon>Euteleostomi</taxon>
        <taxon>Actinopterygii</taxon>
        <taxon>Neopterygii</taxon>
        <taxon>Teleostei</taxon>
        <taxon>Neoteleostei</taxon>
        <taxon>Acanthomorphata</taxon>
        <taxon>Ovalentaria</taxon>
        <taxon>Atherinomorphae</taxon>
        <taxon>Cyprinodontiformes</taxon>
        <taxon>Fundulidae</taxon>
        <taxon>Fundulus</taxon>
    </lineage>
</organism>
<dbReference type="Gene3D" id="3.40.800.20">
    <property type="entry name" value="Histone deacetylase domain"/>
    <property type="match status" value="1"/>
</dbReference>
<feature type="coiled-coil region" evidence="16">
    <location>
        <begin position="79"/>
        <end position="147"/>
    </location>
</feature>
<feature type="active site" evidence="13">
    <location>
        <position position="777"/>
    </location>
</feature>
<reference evidence="20" key="1">
    <citation type="submission" date="2025-08" db="UniProtKB">
        <authorList>
            <consortium name="Ensembl"/>
        </authorList>
    </citation>
    <scope>IDENTIFICATION</scope>
</reference>
<dbReference type="SUPFAM" id="SSF52768">
    <property type="entry name" value="Arginase/deacetylase"/>
    <property type="match status" value="1"/>
</dbReference>
<protein>
    <recommendedName>
        <fullName evidence="3 12">Histone deacetylase</fullName>
        <ecNumber evidence="3 12">3.5.1.98</ecNumber>
    </recommendedName>
</protein>
<dbReference type="GO" id="GO:0141221">
    <property type="term" value="F:histone deacetylase activity, hydrolytic mechanism"/>
    <property type="evidence" value="ECO:0007669"/>
    <property type="project" value="UniProtKB-EC"/>
</dbReference>
<evidence type="ECO:0000256" key="16">
    <source>
        <dbReference type="SAM" id="Coils"/>
    </source>
</evidence>
<evidence type="ECO:0000259" key="19">
    <source>
        <dbReference type="Pfam" id="PF12203"/>
    </source>
</evidence>
<dbReference type="PANTHER" id="PTHR45364">
    <property type="entry name" value="HISTONE DEACETYLASE 9-RELATED"/>
    <property type="match status" value="1"/>
</dbReference>
<feature type="compositionally biased region" description="Low complexity" evidence="17">
    <location>
        <begin position="605"/>
        <end position="623"/>
    </location>
</feature>
<dbReference type="InterPro" id="IPR046949">
    <property type="entry name" value="HDAC4/5/7/9"/>
</dbReference>
<dbReference type="FunFam" id="3.40.800.20:FF:000002">
    <property type="entry name" value="Histone deacetylase"/>
    <property type="match status" value="1"/>
</dbReference>
<evidence type="ECO:0000256" key="6">
    <source>
        <dbReference type="ARBA" id="ARBA00022801"/>
    </source>
</evidence>
<keyword evidence="4 12" id="KW-0678">Repressor</keyword>
<name>A0A3Q2QVT9_FUNHE</name>
<feature type="region of interest" description="Disordered" evidence="17">
    <location>
        <begin position="500"/>
        <end position="561"/>
    </location>
</feature>
<evidence type="ECO:0000313" key="20">
    <source>
        <dbReference type="Ensembl" id="ENSFHEP00000032173.1"/>
    </source>
</evidence>
<feature type="site" description="Contributes to catalysis" evidence="15">
    <location>
        <position position="950"/>
    </location>
</feature>
<dbReference type="Proteomes" id="UP000265000">
    <property type="component" value="Unplaced"/>
</dbReference>
<dbReference type="GO" id="GO:0046872">
    <property type="term" value="F:metal ion binding"/>
    <property type="evidence" value="ECO:0007669"/>
    <property type="project" value="UniProtKB-KW"/>
</dbReference>
<comment type="function">
    <text evidence="12">Responsible for the deacetylation of lysine residues on the N-terminal part of the core histones (H2A, H2B, H3 and H4). Histone deacetylation gives a tag for epigenetic repression and plays an important role in transcriptional regulation, cell cycle progression and developmental events.</text>
</comment>
<keyword evidence="21" id="KW-1185">Reference proteome</keyword>
<evidence type="ECO:0000256" key="4">
    <source>
        <dbReference type="ARBA" id="ARBA00022491"/>
    </source>
</evidence>
<dbReference type="Pfam" id="PF12203">
    <property type="entry name" value="HDAC4_Gln"/>
    <property type="match status" value="1"/>
</dbReference>
<dbReference type="PRINTS" id="PR01270">
    <property type="entry name" value="HDASUPER"/>
</dbReference>
<dbReference type="AlphaFoldDB" id="A0A3Q2QVT9"/>
<keyword evidence="9 12" id="KW-0805">Transcription regulation</keyword>
<dbReference type="Ensembl" id="ENSFHET00000025329.1">
    <property type="protein sequence ID" value="ENSFHEP00000032173.1"/>
    <property type="gene ID" value="ENSFHEG00000018675.1"/>
</dbReference>
<keyword evidence="7 14" id="KW-0862">Zinc</keyword>
<dbReference type="GO" id="GO:0000122">
    <property type="term" value="P:negative regulation of transcription by RNA polymerase II"/>
    <property type="evidence" value="ECO:0007669"/>
    <property type="project" value="InterPro"/>
</dbReference>
<evidence type="ECO:0000256" key="12">
    <source>
        <dbReference type="PIRNR" id="PIRNR037911"/>
    </source>
</evidence>
<comment type="catalytic activity">
    <reaction evidence="12">
        <text>N(6)-acetyl-L-lysyl-[histone] + H2O = L-lysyl-[histone] + acetate</text>
        <dbReference type="Rhea" id="RHEA:58196"/>
        <dbReference type="Rhea" id="RHEA-COMP:9845"/>
        <dbReference type="Rhea" id="RHEA-COMP:11338"/>
        <dbReference type="ChEBI" id="CHEBI:15377"/>
        <dbReference type="ChEBI" id="CHEBI:29969"/>
        <dbReference type="ChEBI" id="CHEBI:30089"/>
        <dbReference type="ChEBI" id="CHEBI:61930"/>
        <dbReference type="EC" id="3.5.1.98"/>
    </reaction>
</comment>
<comment type="subcellular location">
    <subcellularLocation>
        <location evidence="1 12">Nucleus</location>
    </subcellularLocation>
</comment>
<evidence type="ECO:0000256" key="11">
    <source>
        <dbReference type="ARBA" id="ARBA00023242"/>
    </source>
</evidence>
<keyword evidence="11" id="KW-0539">Nucleus</keyword>
<evidence type="ECO:0000256" key="8">
    <source>
        <dbReference type="ARBA" id="ARBA00022853"/>
    </source>
</evidence>
<reference evidence="20" key="2">
    <citation type="submission" date="2025-09" db="UniProtKB">
        <authorList>
            <consortium name="Ensembl"/>
        </authorList>
    </citation>
    <scope>IDENTIFICATION</scope>
</reference>
<dbReference type="InterPro" id="IPR000286">
    <property type="entry name" value="HDACs"/>
</dbReference>
<dbReference type="InterPro" id="IPR024643">
    <property type="entry name" value="Hist_deacetylase_Gln_rich_N"/>
</dbReference>
<dbReference type="GO" id="GO:0005634">
    <property type="term" value="C:nucleus"/>
    <property type="evidence" value="ECO:0007669"/>
    <property type="project" value="UniProtKB-SubCell"/>
</dbReference>
<keyword evidence="16" id="KW-0175">Coiled coil</keyword>
<comment type="similarity">
    <text evidence="2 12">Belongs to the histone deacetylase family. HD type 2 subfamily.</text>
</comment>
<feature type="binding site" evidence="14">
    <location>
        <position position="725"/>
    </location>
    <ligand>
        <name>Zn(2+)</name>
        <dbReference type="ChEBI" id="CHEBI:29105"/>
    </ligand>
</feature>
<evidence type="ECO:0000256" key="1">
    <source>
        <dbReference type="ARBA" id="ARBA00004123"/>
    </source>
</evidence>
<evidence type="ECO:0000313" key="21">
    <source>
        <dbReference type="Proteomes" id="UP000265000"/>
    </source>
</evidence>
<dbReference type="PIRSF" id="PIRSF037911">
    <property type="entry name" value="HDAC_II_euk"/>
    <property type="match status" value="1"/>
</dbReference>
<feature type="binding site" evidence="14">
    <location>
        <position position="649"/>
    </location>
    <ligand>
        <name>Zn(2+)</name>
        <dbReference type="ChEBI" id="CHEBI:29105"/>
    </ligand>
</feature>
<feature type="compositionally biased region" description="Basic and acidic residues" evidence="17">
    <location>
        <begin position="511"/>
        <end position="522"/>
    </location>
</feature>
<dbReference type="PANTHER" id="PTHR45364:SF13">
    <property type="entry name" value="HISTONE DEACETYLASE"/>
    <property type="match status" value="1"/>
</dbReference>
<feature type="region of interest" description="Disordered" evidence="17">
    <location>
        <begin position="197"/>
        <end position="304"/>
    </location>
</feature>
<evidence type="ECO:0000256" key="17">
    <source>
        <dbReference type="SAM" id="MobiDB-lite"/>
    </source>
</evidence>
<evidence type="ECO:0000256" key="14">
    <source>
        <dbReference type="PIRSR" id="PIRSR037911-2"/>
    </source>
</evidence>
<dbReference type="Gene3D" id="6.10.250.1550">
    <property type="match status" value="1"/>
</dbReference>
<dbReference type="CDD" id="cd10162">
    <property type="entry name" value="ClassIIa_HDAC4_Gln-rich-N"/>
    <property type="match status" value="1"/>
</dbReference>
<feature type="binding site" evidence="14">
    <location>
        <position position="655"/>
    </location>
    <ligand>
        <name>Zn(2+)</name>
        <dbReference type="ChEBI" id="CHEBI:29105"/>
    </ligand>
</feature>
<evidence type="ECO:0000256" key="5">
    <source>
        <dbReference type="ARBA" id="ARBA00022723"/>
    </source>
</evidence>
<feature type="domain" description="Histone deacetylase glutamine rich N-terminal" evidence="19">
    <location>
        <begin position="53"/>
        <end position="141"/>
    </location>
</feature>
<dbReference type="GeneTree" id="ENSGT00940000157440"/>
<evidence type="ECO:0000256" key="15">
    <source>
        <dbReference type="PIRSR" id="PIRSR037911-3"/>
    </source>
</evidence>
<evidence type="ECO:0000256" key="10">
    <source>
        <dbReference type="ARBA" id="ARBA00023163"/>
    </source>
</evidence>
<keyword evidence="6 12" id="KW-0378">Hydrolase</keyword>
<dbReference type="InterPro" id="IPR037138">
    <property type="entry name" value="His_deacetylse_dom_sf"/>
</dbReference>
<dbReference type="EC" id="3.5.1.98" evidence="3 12"/>
<dbReference type="Pfam" id="PF00850">
    <property type="entry name" value="Hist_deacetyl"/>
    <property type="match status" value="1"/>
</dbReference>
<keyword evidence="8 12" id="KW-0156">Chromatin regulator</keyword>
<evidence type="ECO:0000256" key="2">
    <source>
        <dbReference type="ARBA" id="ARBA00007738"/>
    </source>
</evidence>
<dbReference type="InterPro" id="IPR023801">
    <property type="entry name" value="His_deacetylse_dom"/>
</dbReference>
<feature type="domain" description="Histone deacetylase" evidence="18">
    <location>
        <begin position="655"/>
        <end position="966"/>
    </location>
</feature>
<evidence type="ECO:0000256" key="3">
    <source>
        <dbReference type="ARBA" id="ARBA00012111"/>
    </source>
</evidence>
<feature type="binding site" evidence="14">
    <location>
        <position position="647"/>
    </location>
    <ligand>
        <name>Zn(2+)</name>
        <dbReference type="ChEBI" id="CHEBI:29105"/>
    </ligand>
</feature>
<feature type="compositionally biased region" description="Basic and acidic residues" evidence="17">
    <location>
        <begin position="248"/>
        <end position="263"/>
    </location>
</feature>
<evidence type="ECO:0000259" key="18">
    <source>
        <dbReference type="Pfam" id="PF00850"/>
    </source>
</evidence>